<keyword evidence="4" id="KW-1185">Reference proteome</keyword>
<dbReference type="EMBL" id="REGN01014321">
    <property type="protein sequence ID" value="RMZ92767.1"/>
    <property type="molecule type" value="Genomic_DNA"/>
</dbReference>
<evidence type="ECO:0000313" key="4">
    <source>
        <dbReference type="Proteomes" id="UP000276133"/>
    </source>
</evidence>
<evidence type="ECO:0000256" key="1">
    <source>
        <dbReference type="SAM" id="Coils"/>
    </source>
</evidence>
<evidence type="ECO:0000313" key="3">
    <source>
        <dbReference type="EMBL" id="RMZ92767.1"/>
    </source>
</evidence>
<dbReference type="AlphaFoldDB" id="A0A3M7P1S9"/>
<feature type="region of interest" description="Disordered" evidence="2">
    <location>
        <begin position="99"/>
        <end position="124"/>
    </location>
</feature>
<evidence type="ECO:0000256" key="2">
    <source>
        <dbReference type="SAM" id="MobiDB-lite"/>
    </source>
</evidence>
<keyword evidence="1" id="KW-0175">Coiled coil</keyword>
<gene>
    <name evidence="3" type="ORF">BpHYR1_011609</name>
</gene>
<reference evidence="3 4" key="1">
    <citation type="journal article" date="2018" name="Sci. Rep.">
        <title>Genomic signatures of local adaptation to the degree of environmental predictability in rotifers.</title>
        <authorList>
            <person name="Franch-Gras L."/>
            <person name="Hahn C."/>
            <person name="Garcia-Roger E.M."/>
            <person name="Carmona M.J."/>
            <person name="Serra M."/>
            <person name="Gomez A."/>
        </authorList>
    </citation>
    <scope>NUCLEOTIDE SEQUENCE [LARGE SCALE GENOMIC DNA]</scope>
    <source>
        <strain evidence="3">HYR1</strain>
    </source>
</reference>
<protein>
    <submittedName>
        <fullName evidence="3">Uncharacterized protein</fullName>
    </submittedName>
</protein>
<accession>A0A3M7P1S9</accession>
<sequence>MFKTQIEIMNFSIRILNEQINELKDNILELKNNLLKELNINNLDDILDKTKENLIIELKKEFDSAHEKAIRIVSRPFVTNQLKQNNNYNLNGQATNIFSRNGSNSKQNMNATNNSNLKSILRKS</sequence>
<dbReference type="Proteomes" id="UP000276133">
    <property type="component" value="Unassembled WGS sequence"/>
</dbReference>
<organism evidence="3 4">
    <name type="scientific">Brachionus plicatilis</name>
    <name type="common">Marine rotifer</name>
    <name type="synonym">Brachionus muelleri</name>
    <dbReference type="NCBI Taxonomy" id="10195"/>
    <lineage>
        <taxon>Eukaryota</taxon>
        <taxon>Metazoa</taxon>
        <taxon>Spiralia</taxon>
        <taxon>Gnathifera</taxon>
        <taxon>Rotifera</taxon>
        <taxon>Eurotatoria</taxon>
        <taxon>Monogononta</taxon>
        <taxon>Pseudotrocha</taxon>
        <taxon>Ploima</taxon>
        <taxon>Brachionidae</taxon>
        <taxon>Brachionus</taxon>
    </lineage>
</organism>
<proteinExistence type="predicted"/>
<feature type="non-terminal residue" evidence="3">
    <location>
        <position position="124"/>
    </location>
</feature>
<name>A0A3M7P1S9_BRAPC</name>
<comment type="caution">
    <text evidence="3">The sequence shown here is derived from an EMBL/GenBank/DDBJ whole genome shotgun (WGS) entry which is preliminary data.</text>
</comment>
<feature type="compositionally biased region" description="Polar residues" evidence="2">
    <location>
        <begin position="99"/>
        <end position="118"/>
    </location>
</feature>
<feature type="coiled-coil region" evidence="1">
    <location>
        <begin position="6"/>
        <end position="40"/>
    </location>
</feature>